<organism evidence="6 7">
    <name type="scientific">Paenibacillus polymyxa</name>
    <name type="common">Bacillus polymyxa</name>
    <dbReference type="NCBI Taxonomy" id="1406"/>
    <lineage>
        <taxon>Bacteria</taxon>
        <taxon>Bacillati</taxon>
        <taxon>Bacillota</taxon>
        <taxon>Bacilli</taxon>
        <taxon>Bacillales</taxon>
        <taxon>Paenibacillaceae</taxon>
        <taxon>Paenibacillus</taxon>
    </lineage>
</organism>
<evidence type="ECO:0000256" key="4">
    <source>
        <dbReference type="SAM" id="SignalP"/>
    </source>
</evidence>
<dbReference type="InterPro" id="IPR030678">
    <property type="entry name" value="Peptide/Ni-bd"/>
</dbReference>
<dbReference type="EMBL" id="CP097770">
    <property type="protein sequence ID" value="URJ49663.2"/>
    <property type="molecule type" value="Genomic_DNA"/>
</dbReference>
<dbReference type="GO" id="GO:0042597">
    <property type="term" value="C:periplasmic space"/>
    <property type="evidence" value="ECO:0007669"/>
    <property type="project" value="UniProtKB-ARBA"/>
</dbReference>
<comment type="similarity">
    <text evidence="1">Belongs to the bacterial solute-binding protein 5 family.</text>
</comment>
<dbReference type="InterPro" id="IPR039424">
    <property type="entry name" value="SBP_5"/>
</dbReference>
<dbReference type="AlphaFoldDB" id="A0AAE9IC01"/>
<dbReference type="Proteomes" id="UP001055784">
    <property type="component" value="Chromosome"/>
</dbReference>
<sequence>MISNRSRRSWLICTGVMLLLAVMALSGCTSNKTSNSSGKDENASAQQTATGKKLVMAYTWKPSGVDPHGDNSWDVMRSGAGETLVRLNEKLEPVAWLAKEWKQDSPTVWTFSLQDKVTFHNGKSMDAASVKASLLRSIEKSHLAKDLLNVKSIDVSGPLALKITTNQPNAALVSNLADPSTIVLDVASMKDEQSYPAMTGAFKIKAFNKDQSLIVERYDGYWGEKARLAEATMKFITDGNSRLMALQSGEVDVATDIPVDNAEVLKKNDKLQVLSAPSLRTHMLVYNMESPVFKDAANRKVVDSLIPRTSIVSAVMRGFGTEASSPFPSILPFGKVERKALDGTADQLLTKDGWQKDAQGTWTKQGKPFEVTLLTFPQRPELSVMAEVIQSQLLKEGIQVKIRKVENIDEALTKNDWDFAMYSMLTAHTGEPQYFMDMFYSSQSEANVSRYSSKPLESILNSLKLAKDTAQRNAVTLQALDIINTDLPQSFIVHPDNVFGVKKGWRVLHPIRSSITTLQRNPILRNNERRIL</sequence>
<evidence type="ECO:0000256" key="3">
    <source>
        <dbReference type="ARBA" id="ARBA00022729"/>
    </source>
</evidence>
<keyword evidence="2" id="KW-0813">Transport</keyword>
<accession>A0AAE9IC01</accession>
<reference evidence="6" key="1">
    <citation type="submission" date="2022-11" db="EMBL/GenBank/DDBJ databases">
        <authorList>
            <person name="Vasilchenko N.G."/>
            <person name="Prazdnova E.V."/>
            <person name="Gorovtsov A.V."/>
            <person name="Chistyakov V.A."/>
            <person name="Pak M.L."/>
        </authorList>
    </citation>
    <scope>NUCLEOTIDE SEQUENCE</scope>
    <source>
        <strain evidence="6">R 4.5</strain>
    </source>
</reference>
<dbReference type="Pfam" id="PF00496">
    <property type="entry name" value="SBP_bac_5"/>
    <property type="match status" value="1"/>
</dbReference>
<dbReference type="Gene3D" id="3.40.190.10">
    <property type="entry name" value="Periplasmic binding protein-like II"/>
    <property type="match status" value="1"/>
</dbReference>
<dbReference type="PIRSF" id="PIRSF002741">
    <property type="entry name" value="MppA"/>
    <property type="match status" value="1"/>
</dbReference>
<feature type="signal peptide" evidence="4">
    <location>
        <begin position="1"/>
        <end position="26"/>
    </location>
</feature>
<dbReference type="PANTHER" id="PTHR30290:SF9">
    <property type="entry name" value="OLIGOPEPTIDE-BINDING PROTEIN APPA"/>
    <property type="match status" value="1"/>
</dbReference>
<name>A0AAE9IC01_PAEPO</name>
<dbReference type="GO" id="GO:1904680">
    <property type="term" value="F:peptide transmembrane transporter activity"/>
    <property type="evidence" value="ECO:0007669"/>
    <property type="project" value="TreeGrafter"/>
</dbReference>
<dbReference type="CDD" id="cd08490">
    <property type="entry name" value="PBP2_NikA_DppA_OppA_like_3"/>
    <property type="match status" value="1"/>
</dbReference>
<keyword evidence="3 4" id="KW-0732">Signal</keyword>
<dbReference type="SUPFAM" id="SSF53850">
    <property type="entry name" value="Periplasmic binding protein-like II"/>
    <property type="match status" value="1"/>
</dbReference>
<dbReference type="GO" id="GO:0043190">
    <property type="term" value="C:ATP-binding cassette (ABC) transporter complex"/>
    <property type="evidence" value="ECO:0007669"/>
    <property type="project" value="InterPro"/>
</dbReference>
<feature type="chain" id="PRO_5042084842" evidence="4">
    <location>
        <begin position="27"/>
        <end position="532"/>
    </location>
</feature>
<proteinExistence type="inferred from homology"/>
<evidence type="ECO:0000313" key="6">
    <source>
        <dbReference type="EMBL" id="URJ49663.2"/>
    </source>
</evidence>
<evidence type="ECO:0000256" key="2">
    <source>
        <dbReference type="ARBA" id="ARBA00022448"/>
    </source>
</evidence>
<dbReference type="PROSITE" id="PS51257">
    <property type="entry name" value="PROKAR_LIPOPROTEIN"/>
    <property type="match status" value="1"/>
</dbReference>
<evidence type="ECO:0000256" key="1">
    <source>
        <dbReference type="ARBA" id="ARBA00005695"/>
    </source>
</evidence>
<feature type="domain" description="Solute-binding protein family 5" evidence="5">
    <location>
        <begin position="92"/>
        <end position="444"/>
    </location>
</feature>
<dbReference type="PANTHER" id="PTHR30290">
    <property type="entry name" value="PERIPLASMIC BINDING COMPONENT OF ABC TRANSPORTER"/>
    <property type="match status" value="1"/>
</dbReference>
<dbReference type="Gene3D" id="3.10.105.10">
    <property type="entry name" value="Dipeptide-binding Protein, Domain 3"/>
    <property type="match status" value="1"/>
</dbReference>
<gene>
    <name evidence="6" type="ORF">MF626_004062</name>
</gene>
<evidence type="ECO:0000259" key="5">
    <source>
        <dbReference type="Pfam" id="PF00496"/>
    </source>
</evidence>
<dbReference type="GO" id="GO:0015833">
    <property type="term" value="P:peptide transport"/>
    <property type="evidence" value="ECO:0007669"/>
    <property type="project" value="TreeGrafter"/>
</dbReference>
<evidence type="ECO:0000313" key="7">
    <source>
        <dbReference type="Proteomes" id="UP001055784"/>
    </source>
</evidence>
<dbReference type="InterPro" id="IPR000914">
    <property type="entry name" value="SBP_5_dom"/>
</dbReference>
<protein>
    <submittedName>
        <fullName evidence="6">ABC transporter substrate-binding protein</fullName>
    </submittedName>
</protein>